<name>A0A2K9N8H8_9PROT</name>
<dbReference type="PIRSF" id="PIRSF003085">
    <property type="entry name" value="CMAS"/>
    <property type="match status" value="1"/>
</dbReference>
<accession>A0A2K9N8H8</accession>
<keyword evidence="4" id="KW-0949">S-adenosyl-L-methionine</keyword>
<dbReference type="PANTHER" id="PTHR43667:SF1">
    <property type="entry name" value="CYCLOPROPANE-FATTY-ACYL-PHOSPHOLIPID SYNTHASE"/>
    <property type="match status" value="1"/>
</dbReference>
<proteinExistence type="inferred from homology"/>
<dbReference type="EMBL" id="CP025611">
    <property type="protein sequence ID" value="AUN29292.1"/>
    <property type="molecule type" value="Genomic_DNA"/>
</dbReference>
<dbReference type="RefSeq" id="WP_102111032.1">
    <property type="nucleotide sequence ID" value="NZ_BMGN01000004.1"/>
</dbReference>
<organism evidence="6 7">
    <name type="scientific">Niveispirillum cyanobacteriorum</name>
    <dbReference type="NCBI Taxonomy" id="1612173"/>
    <lineage>
        <taxon>Bacteria</taxon>
        <taxon>Pseudomonadati</taxon>
        <taxon>Pseudomonadota</taxon>
        <taxon>Alphaproteobacteria</taxon>
        <taxon>Rhodospirillales</taxon>
        <taxon>Azospirillaceae</taxon>
        <taxon>Niveispirillum</taxon>
    </lineage>
</organism>
<keyword evidence="5" id="KW-0443">Lipid metabolism</keyword>
<dbReference type="AlphaFoldDB" id="A0A2K9N8H8"/>
<evidence type="ECO:0000313" key="7">
    <source>
        <dbReference type="Proteomes" id="UP000234752"/>
    </source>
</evidence>
<dbReference type="GO" id="GO:0008168">
    <property type="term" value="F:methyltransferase activity"/>
    <property type="evidence" value="ECO:0007669"/>
    <property type="project" value="UniProtKB-KW"/>
</dbReference>
<dbReference type="Proteomes" id="UP000234752">
    <property type="component" value="Chromosome eg_1"/>
</dbReference>
<dbReference type="OrthoDB" id="9782855at2"/>
<evidence type="ECO:0000256" key="3">
    <source>
        <dbReference type="ARBA" id="ARBA00022679"/>
    </source>
</evidence>
<dbReference type="KEGG" id="ncb:C0V82_02820"/>
<dbReference type="Gene3D" id="3.40.50.150">
    <property type="entry name" value="Vaccinia Virus protein VP39"/>
    <property type="match status" value="1"/>
</dbReference>
<evidence type="ECO:0000256" key="5">
    <source>
        <dbReference type="ARBA" id="ARBA00023098"/>
    </source>
</evidence>
<keyword evidence="7" id="KW-1185">Reference proteome</keyword>
<dbReference type="SUPFAM" id="SSF53335">
    <property type="entry name" value="S-adenosyl-L-methionine-dependent methyltransferases"/>
    <property type="match status" value="1"/>
</dbReference>
<keyword evidence="2 6" id="KW-0489">Methyltransferase</keyword>
<dbReference type="PANTHER" id="PTHR43667">
    <property type="entry name" value="CYCLOPROPANE-FATTY-ACYL-PHOSPHOLIPID SYNTHASE"/>
    <property type="match status" value="1"/>
</dbReference>
<dbReference type="InterPro" id="IPR003333">
    <property type="entry name" value="CMAS"/>
</dbReference>
<gene>
    <name evidence="6" type="ORF">C0V82_02820</name>
</gene>
<keyword evidence="3 6" id="KW-0808">Transferase</keyword>
<dbReference type="Pfam" id="PF02353">
    <property type="entry name" value="CMAS"/>
    <property type="match status" value="1"/>
</dbReference>
<sequence length="411" mass="46727">MLLFRFLRSIIRQGSLTVIDARGQPHRFGAETDGVRAVTIRLTDPALEWKLGLHPGLYAGEAYMDGTLQMVDGSLYNFIDLVTRNAGFSHLGPAGAFAQRIGVGVQRVIQQRNPLDRSRRNVAHHYDLSLQFYDLFLDADRQYSCAYFPRPGMSLDQAQEAKKRHIAAKLLLKPGLRVLDIGCGWGGMALTLAKLADIQVTGITLSKEQLTVARARAEVAGLSDRVRFELCDYREVPGRFDRIVSVGMFEHVGVPQYSTYFTRVRDLLTDDGVALLHAIGRSEGPGTTNPWIRKYIFPGGYSPALSEVTPAIERTGLWLTDMEIWRLHYAETLRHWRERFLARRDEAKALYDERFCRMWEFYLVGAECAFRYQGHMVFQMQLARDIGAVPLARDYMLVDEKRIAHNQIRAA</sequence>
<reference evidence="6 7" key="1">
    <citation type="submission" date="2017-12" db="EMBL/GenBank/DDBJ databases">
        <title>Genomes of bacteria within cyanobacterial aggregates.</title>
        <authorList>
            <person name="Cai H."/>
        </authorList>
    </citation>
    <scope>NUCLEOTIDE SEQUENCE [LARGE SCALE GENOMIC DNA]</scope>
    <source>
        <strain evidence="6 7">TH16</strain>
    </source>
</reference>
<evidence type="ECO:0000256" key="4">
    <source>
        <dbReference type="ARBA" id="ARBA00022691"/>
    </source>
</evidence>
<dbReference type="InterPro" id="IPR050723">
    <property type="entry name" value="CFA/CMAS"/>
</dbReference>
<evidence type="ECO:0000313" key="6">
    <source>
        <dbReference type="EMBL" id="AUN29292.1"/>
    </source>
</evidence>
<evidence type="ECO:0000256" key="1">
    <source>
        <dbReference type="ARBA" id="ARBA00010815"/>
    </source>
</evidence>
<evidence type="ECO:0000256" key="2">
    <source>
        <dbReference type="ARBA" id="ARBA00022603"/>
    </source>
</evidence>
<protein>
    <submittedName>
        <fullName evidence="6">SAM-dependent methyltransferase</fullName>
    </submittedName>
</protein>
<comment type="similarity">
    <text evidence="1">Belongs to the CFA/CMAS family.</text>
</comment>
<dbReference type="CDD" id="cd02440">
    <property type="entry name" value="AdoMet_MTases"/>
    <property type="match status" value="1"/>
</dbReference>
<dbReference type="GO" id="GO:0008610">
    <property type="term" value="P:lipid biosynthetic process"/>
    <property type="evidence" value="ECO:0007669"/>
    <property type="project" value="InterPro"/>
</dbReference>
<dbReference type="GO" id="GO:0032259">
    <property type="term" value="P:methylation"/>
    <property type="evidence" value="ECO:0007669"/>
    <property type="project" value="UniProtKB-KW"/>
</dbReference>
<dbReference type="InterPro" id="IPR029063">
    <property type="entry name" value="SAM-dependent_MTases_sf"/>
</dbReference>